<feature type="domain" description="Ig-like" evidence="5">
    <location>
        <begin position="6408"/>
        <end position="6493"/>
    </location>
</feature>
<dbReference type="InterPro" id="IPR000884">
    <property type="entry name" value="TSP1_rpt"/>
</dbReference>
<feature type="domain" description="Ig-like" evidence="5">
    <location>
        <begin position="4138"/>
        <end position="4242"/>
    </location>
</feature>
<feature type="domain" description="Ig-like" evidence="5">
    <location>
        <begin position="191"/>
        <end position="291"/>
    </location>
</feature>
<feature type="domain" description="Ig-like" evidence="5">
    <location>
        <begin position="511"/>
        <end position="613"/>
    </location>
</feature>
<feature type="domain" description="Ig-like" evidence="5">
    <location>
        <begin position="4033"/>
        <end position="4131"/>
    </location>
</feature>
<dbReference type="Gene3D" id="2.20.100.10">
    <property type="entry name" value="Thrombospondin type-1 (TSP1) repeat"/>
    <property type="match status" value="1"/>
</dbReference>
<dbReference type="Pfam" id="PF07679">
    <property type="entry name" value="I-set"/>
    <property type="match status" value="57"/>
</dbReference>
<evidence type="ECO:0000256" key="3">
    <source>
        <dbReference type="ARBA" id="ARBA00023157"/>
    </source>
</evidence>
<feature type="domain" description="Ig-like" evidence="5">
    <location>
        <begin position="298"/>
        <end position="402"/>
    </location>
</feature>
<feature type="domain" description="Ig-like" evidence="5">
    <location>
        <begin position="3275"/>
        <end position="3360"/>
    </location>
</feature>
<feature type="domain" description="Ig-like" evidence="5">
    <location>
        <begin position="4790"/>
        <end position="4884"/>
    </location>
</feature>
<feature type="domain" description="Ig-like" evidence="5">
    <location>
        <begin position="939"/>
        <end position="1050"/>
    </location>
</feature>
<organism evidence="6 7">
    <name type="scientific">Pocillopora meandrina</name>
    <dbReference type="NCBI Taxonomy" id="46732"/>
    <lineage>
        <taxon>Eukaryota</taxon>
        <taxon>Metazoa</taxon>
        <taxon>Cnidaria</taxon>
        <taxon>Anthozoa</taxon>
        <taxon>Hexacorallia</taxon>
        <taxon>Scleractinia</taxon>
        <taxon>Astrocoeniina</taxon>
        <taxon>Pocilloporidae</taxon>
        <taxon>Pocillopora</taxon>
    </lineage>
</organism>
<feature type="domain" description="Ig-like" evidence="5">
    <location>
        <begin position="5319"/>
        <end position="5419"/>
    </location>
</feature>
<dbReference type="InterPro" id="IPR036179">
    <property type="entry name" value="Ig-like_dom_sf"/>
</dbReference>
<feature type="domain" description="Ig-like" evidence="5">
    <location>
        <begin position="1497"/>
        <end position="1592"/>
    </location>
</feature>
<keyword evidence="1" id="KW-0732">Signal</keyword>
<dbReference type="InterPro" id="IPR013098">
    <property type="entry name" value="Ig_I-set"/>
</dbReference>
<feature type="domain" description="Ig-like" evidence="5">
    <location>
        <begin position="7374"/>
        <end position="7475"/>
    </location>
</feature>
<evidence type="ECO:0000313" key="6">
    <source>
        <dbReference type="EMBL" id="CAH3033618.1"/>
    </source>
</evidence>
<dbReference type="Pfam" id="PF13927">
    <property type="entry name" value="Ig_3"/>
    <property type="match status" value="10"/>
</dbReference>
<evidence type="ECO:0000313" key="7">
    <source>
        <dbReference type="Proteomes" id="UP001159428"/>
    </source>
</evidence>
<dbReference type="FunFam" id="2.60.40.10:FF:000107">
    <property type="entry name" value="Myosin, light chain kinase a"/>
    <property type="match status" value="4"/>
</dbReference>
<feature type="domain" description="Ig-like" evidence="5">
    <location>
        <begin position="2383"/>
        <end position="2465"/>
    </location>
</feature>
<feature type="domain" description="Ig-like" evidence="5">
    <location>
        <begin position="2834"/>
        <end position="2921"/>
    </location>
</feature>
<feature type="domain" description="Ig-like" evidence="5">
    <location>
        <begin position="2926"/>
        <end position="3032"/>
    </location>
</feature>
<feature type="domain" description="Ig-like" evidence="5">
    <location>
        <begin position="7064"/>
        <end position="7144"/>
    </location>
</feature>
<dbReference type="PROSITE" id="PS50835">
    <property type="entry name" value="IG_LIKE"/>
    <property type="match status" value="69"/>
</dbReference>
<feature type="domain" description="Ig-like" evidence="5">
    <location>
        <begin position="4891"/>
        <end position="4993"/>
    </location>
</feature>
<keyword evidence="7" id="KW-1185">Reference proteome</keyword>
<dbReference type="InterPro" id="IPR013783">
    <property type="entry name" value="Ig-like_fold"/>
</dbReference>
<feature type="domain" description="Ig-like" evidence="5">
    <location>
        <begin position="3485"/>
        <end position="3583"/>
    </location>
</feature>
<dbReference type="SMART" id="SM00209">
    <property type="entry name" value="TSP1"/>
    <property type="match status" value="2"/>
</dbReference>
<feature type="domain" description="Ig-like" evidence="5">
    <location>
        <begin position="1599"/>
        <end position="1696"/>
    </location>
</feature>
<feature type="domain" description="Ig-like" evidence="5">
    <location>
        <begin position="1169"/>
        <end position="1263"/>
    </location>
</feature>
<feature type="domain" description="Ig-like" evidence="5">
    <location>
        <begin position="5108"/>
        <end position="5202"/>
    </location>
</feature>
<dbReference type="Gene3D" id="2.60.40.10">
    <property type="entry name" value="Immunoglobulins"/>
    <property type="match status" value="69"/>
</dbReference>
<evidence type="ECO:0000256" key="1">
    <source>
        <dbReference type="ARBA" id="ARBA00022729"/>
    </source>
</evidence>
<feature type="domain" description="Ig-like" evidence="5">
    <location>
        <begin position="5442"/>
        <end position="5528"/>
    </location>
</feature>
<feature type="domain" description="Ig-like" evidence="5">
    <location>
        <begin position="3826"/>
        <end position="3911"/>
    </location>
</feature>
<dbReference type="PANTHER" id="PTHR12231">
    <property type="entry name" value="CTX-RELATED TYPE I TRANSMEMBRANE PROTEIN"/>
    <property type="match status" value="1"/>
</dbReference>
<dbReference type="InterPro" id="IPR013106">
    <property type="entry name" value="Ig_V-set"/>
</dbReference>
<feature type="domain" description="Ig-like" evidence="5">
    <location>
        <begin position="6508"/>
        <end position="6603"/>
    </location>
</feature>
<evidence type="ECO:0000256" key="4">
    <source>
        <dbReference type="ARBA" id="ARBA00023319"/>
    </source>
</evidence>
<dbReference type="SMART" id="SM00409">
    <property type="entry name" value="IG"/>
    <property type="match status" value="69"/>
</dbReference>
<feature type="domain" description="Ig-like" evidence="5">
    <location>
        <begin position="7261"/>
        <end position="7371"/>
    </location>
</feature>
<dbReference type="FunFam" id="2.60.40.10:FF:000032">
    <property type="entry name" value="palladin isoform X1"/>
    <property type="match status" value="9"/>
</dbReference>
<dbReference type="Proteomes" id="UP001159428">
    <property type="component" value="Unassembled WGS sequence"/>
</dbReference>
<feature type="domain" description="Ig-like" evidence="5">
    <location>
        <begin position="3926"/>
        <end position="4021"/>
    </location>
</feature>
<dbReference type="SMART" id="SM00406">
    <property type="entry name" value="IGv"/>
    <property type="match status" value="26"/>
</dbReference>
<dbReference type="PROSITE" id="PS51257">
    <property type="entry name" value="PROKAR_LIPOPROTEIN"/>
    <property type="match status" value="1"/>
</dbReference>
<feature type="domain" description="Ig-like" evidence="5">
    <location>
        <begin position="7172"/>
        <end position="7258"/>
    </location>
</feature>
<dbReference type="InterPro" id="IPR051170">
    <property type="entry name" value="Neural/epithelial_adhesion"/>
</dbReference>
<dbReference type="PROSITE" id="PS50092">
    <property type="entry name" value="TSP1"/>
    <property type="match status" value="1"/>
</dbReference>
<feature type="domain" description="Ig-like" evidence="5">
    <location>
        <begin position="80"/>
        <end position="182"/>
    </location>
</feature>
<gene>
    <name evidence="6" type="ORF">PMEA_00010185</name>
</gene>
<feature type="domain" description="Ig-like" evidence="5">
    <location>
        <begin position="6728"/>
        <end position="6823"/>
    </location>
</feature>
<dbReference type="InterPro" id="IPR036383">
    <property type="entry name" value="TSP1_rpt_sf"/>
</dbReference>
<evidence type="ECO:0000259" key="5">
    <source>
        <dbReference type="PROSITE" id="PS50835"/>
    </source>
</evidence>
<dbReference type="CDD" id="cd00096">
    <property type="entry name" value="Ig"/>
    <property type="match status" value="13"/>
</dbReference>
<feature type="domain" description="Ig-like" evidence="5">
    <location>
        <begin position="636"/>
        <end position="725"/>
    </location>
</feature>
<feature type="domain" description="Ig-like" evidence="5">
    <location>
        <begin position="1703"/>
        <end position="1802"/>
    </location>
</feature>
<feature type="domain" description="Ig-like" evidence="5">
    <location>
        <begin position="5850"/>
        <end position="5954"/>
    </location>
</feature>
<feature type="domain" description="Ig-like" evidence="5">
    <location>
        <begin position="4267"/>
        <end position="4348"/>
    </location>
</feature>
<feature type="domain" description="Ig-like" evidence="5">
    <location>
        <begin position="2505"/>
        <end position="2589"/>
    </location>
</feature>
<dbReference type="SUPFAM" id="SSF82895">
    <property type="entry name" value="TSP-1 type 1 repeat"/>
    <property type="match status" value="1"/>
</dbReference>
<feature type="domain" description="Ig-like" evidence="5">
    <location>
        <begin position="5535"/>
        <end position="5637"/>
    </location>
</feature>
<keyword evidence="2" id="KW-0677">Repeat</keyword>
<feature type="domain" description="Ig-like" evidence="5">
    <location>
        <begin position="6940"/>
        <end position="7043"/>
    </location>
</feature>
<feature type="domain" description="Ig-like" evidence="5">
    <location>
        <begin position="4702"/>
        <end position="4783"/>
    </location>
</feature>
<dbReference type="SUPFAM" id="SSF48726">
    <property type="entry name" value="Immunoglobulin"/>
    <property type="match status" value="69"/>
</dbReference>
<dbReference type="Pfam" id="PF19030">
    <property type="entry name" value="TSP1_ADAMTS"/>
    <property type="match status" value="1"/>
</dbReference>
<comment type="caution">
    <text evidence="6">The sequence shown here is derived from an EMBL/GenBank/DDBJ whole genome shotgun (WGS) entry which is preliminary data.</text>
</comment>
<feature type="domain" description="Ig-like" evidence="5">
    <location>
        <begin position="840"/>
        <end position="933"/>
    </location>
</feature>
<reference evidence="6 7" key="1">
    <citation type="submission" date="2022-05" db="EMBL/GenBank/DDBJ databases">
        <authorList>
            <consortium name="Genoscope - CEA"/>
            <person name="William W."/>
        </authorList>
    </citation>
    <scope>NUCLEOTIDE SEQUENCE [LARGE SCALE GENOMIC DNA]</scope>
</reference>
<keyword evidence="4" id="KW-0393">Immunoglobulin domain</keyword>
<dbReference type="InterPro" id="IPR007110">
    <property type="entry name" value="Ig-like_dom"/>
</dbReference>
<keyword evidence="3" id="KW-1015">Disulfide bond</keyword>
<feature type="domain" description="Ig-like" evidence="5">
    <location>
        <begin position="5975"/>
        <end position="6059"/>
    </location>
</feature>
<feature type="domain" description="Ig-like" evidence="5">
    <location>
        <begin position="6066"/>
        <end position="6170"/>
    </location>
</feature>
<feature type="domain" description="Ig-like" evidence="5">
    <location>
        <begin position="1931"/>
        <end position="2030"/>
    </location>
</feature>
<feature type="domain" description="Ig-like" evidence="5">
    <location>
        <begin position="6839"/>
        <end position="6929"/>
    </location>
</feature>
<feature type="domain" description="Ig-like" evidence="5">
    <location>
        <begin position="5017"/>
        <end position="5101"/>
    </location>
</feature>
<feature type="domain" description="Ig-like" evidence="5">
    <location>
        <begin position="3155"/>
        <end position="3244"/>
    </location>
</feature>
<dbReference type="EMBL" id="CALNXJ010000002">
    <property type="protein sequence ID" value="CAH3033618.1"/>
    <property type="molecule type" value="Genomic_DNA"/>
</dbReference>
<dbReference type="InterPro" id="IPR003598">
    <property type="entry name" value="Ig_sub2"/>
</dbReference>
<feature type="domain" description="Ig-like" evidence="5">
    <location>
        <begin position="2273"/>
        <end position="2363"/>
    </location>
</feature>
<feature type="domain" description="Ig-like" evidence="5">
    <location>
        <begin position="1813"/>
        <end position="1918"/>
    </location>
</feature>
<feature type="domain" description="Ig-like" evidence="5">
    <location>
        <begin position="3375"/>
        <end position="3472"/>
    </location>
</feature>
<feature type="domain" description="Ig-like" evidence="5">
    <location>
        <begin position="2053"/>
        <end position="2134"/>
    </location>
</feature>
<feature type="domain" description="Ig-like" evidence="5">
    <location>
        <begin position="732"/>
        <end position="833"/>
    </location>
</feature>
<feature type="domain" description="Ig-like" evidence="5">
    <location>
        <begin position="7480"/>
        <end position="7592"/>
    </location>
</feature>
<feature type="domain" description="Ig-like" evidence="5">
    <location>
        <begin position="6288"/>
        <end position="6383"/>
    </location>
</feature>
<feature type="domain" description="Ig-like" evidence="5">
    <location>
        <begin position="5644"/>
        <end position="5740"/>
    </location>
</feature>
<feature type="domain" description="Ig-like" evidence="5">
    <location>
        <begin position="5747"/>
        <end position="5839"/>
    </location>
</feature>
<feature type="domain" description="Ig-like" evidence="5">
    <location>
        <begin position="5209"/>
        <end position="5312"/>
    </location>
</feature>
<feature type="domain" description="Ig-like" evidence="5">
    <location>
        <begin position="4367"/>
        <end position="4462"/>
    </location>
</feature>
<feature type="domain" description="Ig-like" evidence="5">
    <location>
        <begin position="2706"/>
        <end position="2809"/>
    </location>
</feature>
<feature type="domain" description="Ig-like" evidence="5">
    <location>
        <begin position="423"/>
        <end position="504"/>
    </location>
</feature>
<dbReference type="SMART" id="SM00408">
    <property type="entry name" value="IGc2"/>
    <property type="match status" value="69"/>
</dbReference>
<dbReference type="InterPro" id="IPR003599">
    <property type="entry name" value="Ig_sub"/>
</dbReference>
<feature type="domain" description="Ig-like" evidence="5">
    <location>
        <begin position="1276"/>
        <end position="1381"/>
    </location>
</feature>
<name>A0AAU9VLX5_9CNID</name>
<feature type="domain" description="Ig-like" evidence="5">
    <location>
        <begin position="4487"/>
        <end position="4573"/>
    </location>
</feature>
<feature type="domain" description="Ig-like" evidence="5">
    <location>
        <begin position="6610"/>
        <end position="6713"/>
    </location>
</feature>
<feature type="domain" description="Ig-like" evidence="5">
    <location>
        <begin position="1057"/>
        <end position="1159"/>
    </location>
</feature>
<feature type="domain" description="Ig-like" evidence="5">
    <location>
        <begin position="2163"/>
        <end position="2248"/>
    </location>
</feature>
<feature type="domain" description="Ig-like" evidence="5">
    <location>
        <begin position="3706"/>
        <end position="3801"/>
    </location>
</feature>
<evidence type="ECO:0000256" key="2">
    <source>
        <dbReference type="ARBA" id="ARBA00022737"/>
    </source>
</evidence>
<dbReference type="PANTHER" id="PTHR12231:SF253">
    <property type="entry name" value="DPR-INTERACTING PROTEIN ETA, ISOFORM B-RELATED"/>
    <property type="match status" value="1"/>
</dbReference>
<feature type="domain" description="Ig-like" evidence="5">
    <location>
        <begin position="3042"/>
        <end position="3136"/>
    </location>
</feature>
<feature type="domain" description="Ig-like" evidence="5">
    <location>
        <begin position="4580"/>
        <end position="4680"/>
    </location>
</feature>
<proteinExistence type="predicted"/>
<feature type="domain" description="Ig-like" evidence="5">
    <location>
        <begin position="1404"/>
        <end position="1490"/>
    </location>
</feature>
<feature type="domain" description="Ig-like" evidence="5">
    <location>
        <begin position="2604"/>
        <end position="2699"/>
    </location>
</feature>
<sequence length="7746" mass="831140">MRQYLRISSIVYRSQTCVLIFAVVFSCVIRSGQQEVEEPHSFTTLLQVLEDDDIREKRAVEQDDVLDDGSGVSPSGKDLPVIVESEVKKFVFKKVSKVSVDVGSTVWAVRGTEITVSCRASSNFDTPKILWYRNGVVMTDRFRGSVAAIDGILRIRRLTRFNEDTYTCKASNTAGERRALFTAKLFDPSLPTIITAEGDVSFGPNDKEAEITIGSDVTVYQGARLTIRCPADAAVPVVVYWTAQGGSAEIGKAVKVGQDLVITDIDQRYALEYECNARSSRGKAQATSTVSVIALNPPKIQAGTKDIRVIDEKNKDVEIYVGTKLTVISETQVTVRCVSAMEPSPAISWKIRGKKPGLKNGVTISEDNSTLTISYPGVEDSGDYMCTASNNVGQDSKSSKINILPPEPPTIRYSDRKITSLGPSEVIEATIGDELILLAGASIIITCPTSGLPTPTVQWKKDDKDLAEFGRTLKINNVTKMDTGTFTCEAMNRAGRISRTSELTVIASEKPQIEKSTGRVTGIAIEEAVVKIGQYLRVVEGLIVRVVCQVRGFPTPEVSWFLNERMLKTSGRFLIDSRSSSLIVNGIQAQDAGEVSCLAENSAGKDTASTFVSIIGKSGAEIQSGNNSVKSIEGQGEVSIQIGDSLQVLSGSDVSIDCLASGTPSPVINWRWNERQVSSTGRFVIKEIAGGSRLIARKLTLGSAGQYQCTAFNVDGSDRVTSTVTVIEALVPKIEVSSNSVKQIVDLSLVSVIIGTRVTILPGAPLVITCRAFAIPKPTISWLRKGKKITSSERFSINSTTLVIHRTQRDDSGSFTCLAQNTIGKDSASSMLDFIEPISPRITQTGKDLKIEQFVRLSEAVGGNILCRDGIYLELICSVEGLPTPKVTWLRGSTKIGTGRKLSLGILQEESSGNYTCLAANIAGDTRKTTRLTVRSSIPPVIQSDKKVLKSFEEGMYLTVNIGTRLQVIQGTRIDLICRVTGFPTPRVNWVKGNVRLEQRFEGQGLFIVPYDGTVSTLRIRGSQPAQEDEVYGCTAYNAGGSVTAFSYVTFYERVPPSIKSTWVTGSVGIKVSLESRDPIKLVIGDSLRAFTKTKVTIECPVFAIPLADVKWTKDGASLPSKHKVNGTNLVLSEDSGTSDSGRYLCAATNPLGRDASYSVIALIEPTAPSIITSELSLELSNAVNYRATIGTNITTVLGNNITFVCVAEGLPSPTVTWWKGDLDLNSTQTSLVVTAGDTNATGAYSCKATNLAGSITTSSVVAVLDRIAPERATVPRIITTRENQEEFGDQRTVEHLVGGNVTILEGRNLLLRCPVEGLPQPSTSWLFNGIPVVVSDTLQFDQDTGDLKIIEMSQEDVGEYSCVATNIAGEAVETSYATVIEPTFPKIDSSNISIEVFDPTRQPITVKIGSKVTTLTGTPVIITCDVSGFPDPKVAWVKGYNPVTSSNTERLFLSENRISLLSSGVSDSGLYMCTASSPGGQAAAVSNITFVESVKPRILFATRERELLDRVSLKVLIGEKLTVLDKSNITIECAATGAPTPTLSWSKDNIKLENSQSSLLLLRNVELKDAGRYTCTAENFLGFVSYSTVLSVRGGEKPSIRSKSHVVLVDDRITAITLDVGSNLTLVAGSTVTVLCEVQGEPTPAIKWYQNGNHISSNVNKTSLSVGDPVRVNLQTVTCTGDNILGTASKSSYFTVLEPSKPQIMVNEEKKVIEAQNRSSQVLIIGDDLIALTKTNITISCPTSGVPRPSITWTKDGRILRNDGRYQVQRDGSLVFHEADERDGARYTCNAVGVDGQDSASSILQVVEPAKPLIQVPKRGQELPIDDVSLITMKVGDNVTAALNTTITIRCPVSGVPTPTVSWQRDGVNIIGDDLISIVDDNSLIMKQPMVQDSGNYTCTAESEFGKDEVFSSVRIIELVRPKIDIAHKPQMIEAQDRGPLILNIGDNATALTKTAIVVLCHASGVPTPTVTWTKDGQKLSHDEGSSKIVNNDGSLRIVYSTEFDSGEYRCTATNIVGEEAMKSTVRIVEPRRPVIDVPKTGEDIPVGDGSPVMMNVGDNVTAPSNTTVTIRCPVSGVPTPRVTWKKNGVEIEERRKTNIAADNSLVFQSAEVQDSAKYTCTAQNNFGKDVVSSFVGIVGHSKPVISVSVTQKAIEAQDRSPITLTIGDNATALTDSSVTLLCHVSGVPKPIVTWTKFGQTIATGGRYTVQDNGELLIDGAREEDEAQYKCTAVNVAGQDSESSYIRVVEPKKPKIEVPQIGREIPVGDGSPVFMNVGDNVTIASNTTITIRCPVSGIPKATVTWQRDGSHVAEGDRYSIKDDKSLVIEGEWVEERAKYTCIAQSKFGMDETSSYVMIIELSKPVIAIPGEPRAIEVKDQRPVIINIGYNLTALTNTSITIHCHASGVPKPNITWEKDGQKLSGSGRYTVQDDGSLLINKSDKQEAARYICTANNVAGEDSTVSTVQIIVIKCVVVLLMQTEPEKPMIAVSGTGRVIPVGDGSPVIMDVGDNVTAVSNTTITIRCPISGVPTPTVTWRKDNVPIVEEAFSITSDYRLVLNGLEAGHIAKYTCIAQSEFGTDETSSVVQILERSQPVIRIPSKPKMVEVKDTSPILLEIGNNVTALTNTSIIIKCHVNGVPTPTVTWTKDGLRITNNEIYMLLADDSLRIRELYEIGTARYTCSAKSVIGKVSASSTVLIVEPSKPKIEVLEVGKNIPIGDGSPVTMNVGDNLTAASNITITIRCPVSGVPTPAVIWLKEGAPIIEGRDVSTTDDKSLVITRADSDDNGRYSCKAVNVAGMDNSSSDITIIGPSKPKVRIPAKPVTVELQDQKPFVIRIGDNVTALTNTSITIQCHASGVPTPTVTWTKDGQKISSGDIYTIGTDNSMLIKDTKDVGRARYTCTAVSVIGEDSASSTVQVVGLSKPKVDVPAKTQTIEAHDRNPITLGVGNNVTALTNTRITIECRASGVPKPTVVWSNDNQKMNSDDGNKIQQKDGSLLIRVFKKGETVRYTCTATNVAGQDSASSTVEVVEPVKPVIIVPETGKVIPVGDGSPVTIKVGDNVTAASYTNITIRCPISGVPTPKVNWLKDDVPIVEGEAFSITSDYHLVLKGLEAEHIAKYTCMAKSEFGTDEISSIVQIIERLHPVIRIPSEPKMIEVRDRSPIFLEIGNNVTALTNTTITIKCRAEGVPTPTVTWTKDDLRITSSEIYTIQANDSLRIRELYEIGTARYTCTAKSVTGEVSASSTVLLVEPSKPIIEVLEAGQNIPIGDGSPVTMNVGDNLTAASNTTITIRCPVSGVPTPAVTWLKEGAPIIEGRDVFTTDDKSLVITRAEAEDIGRYTCRIVNVAGMDNSSSEITIIGPSKPKVKIPAKPTTVELQNQKPVTIRIGNNVTALTNTSITIQCHASGVPTPTTTWTKDGQKISNGDIYTIGTDNSLLIKNTKGKGRTRYTCTAVSVIGKDSASSTVQIVGLSKPKVDVPAKPQTIDALDRNPITLGVGNNVTAFTNTRITIKCRASGVPTPTVTWSTENQKILSEEGGYIVQEDGSLLVKVAEKVDTVRYTCTAVNVAGQDSASSSVVVVEPVKPMITVPETGQVIPVGDGSPVTIKVGDNVTSASNTTITIKCPVSGVPTPTITWEKNGLEIISGDKLLITHNNSLVIKETGVDDSAKYTCRVKSEFGIDESSSSIRILEPIKPQINIRGDPKSVEAKDRNPITVNIGDNVTALTNTRIVIRCDASGVPTPSITWTKDGQTIFSDQQYKTMDNGSLLIIKKVKESANRYTCTAVSASGQDSASSMVEIFVPTKPVFDVPEIGREIPMGDGSPVMINVGDNVTAASNTTITIRCPVSGIPTPTVTWEKNGVLLFSEKNISVEKVNSLVIRGTEAEDGGKYTCRVLSVAGMNKLSSVVTIVGHSKPKIKISDVPKTAESHDRKPLTIIIGNNVTALTDTNITIQCNASGAPTPTVTWTIDSHSISSGEKYKIQDDGSLLISKTSQKYIARYNCIAESVAGKDSASSTVRIVEPTKPVINVPDVGRDILMGDGSLVKMNVGDNVTAASNTTITIRCPVSGVPKPSVTWQRNGIQITEGSRFSIAYDNTLVIKGAISQDSSKYTCTVQSEFGKDNTSSTVLIIAQSKPTINISDVSETIEAQDSSPVTITIGDNVTALANTNITIQCQASGAPKPSVTWSKDNKKLSSGDRYTVQVDGSLLLIIGTRIEDSARYTCTAESVAGTDSASSKVQVVVPRKPIVEVSETGKEIPVGDGSPVTMNIGDNVTAASNTTITIRCPVSGVPTPAVTWEKEGLTLTSEENIFIVNESLLIIRESKEENSGRYICKVKNGFGEESLSSIVRILGPSKPKIRTPTTPKTIETQDRKPITIVIGDNVTALTNTNITIQCHASGVPAPTVTWSKDGKVVNSKGSYTVKDDGLLVINGAAHEDSTRYTCTVDNAAGTDSASSTVRIVDPIKPGIEINKTSQEIPVGDGTPVVIKVGDNVTVASNTTITIRCPVRGVPPPTVTWEKDGVLILEGGRFTFMPFNNSLVIRRATKADIATYTCRVQNFFGTHKLSSTVNIIDPVSPQITYSLGDVAWFSEKPVNITIGQHLVTLVDTVLSIHCAAKGIPIPKVTWARGNQSLPSDGRMNVKNGTLLIVKLETSDSGNYTCSAQNSAGIALESSIVTVAVPTPPEITQTGIKDLQVLEPKSEKAVVGSTVLTISGNNLSLTCDVTGFPPPSIEWAKDGAVLGADGSVLRLLSVDVDDTSVYTCTATSPLGQVDSQSTNLTVIALQVPKITINDANVELLKMTNVSVTIGGKVTTLDRNKVSIVCQVTGVPSPEITWERDEVELQKGGVFYTIESVTPKDSGRYTCVAKNVGGEVKATTQLQVLAGKAPTIDSLNRSLVHLRIDFYAITIGTNLTTLASSGLEIICPASGFPKPSIQWFREGDPVEPGMMLNVDEETGTLFTLSISHRKGGRFSCKASNELGSVYASSFIAVLVPGAPQINVSRVPVQSLDSRDPAFITIGQTLSVLNGTNLSIACPVYGIPEPVVTWSRQNKDLDTNGRVVIKDSVLTILRVTNTDTGIYLCKAVNLAGDVTANSNVTVLETSTPLISRVSQPLQILNSGSFTVDVGSIVTTVAGNGLFLRCNTKGVPTPKIIWSKDSVPLNVEGSLYILKSLSASDSGSYQCVASNIDGTDKEDIQIVVLDGNAPKITSSGENIIAISGEKQLQITIGDNLTTVIGTDIDILCPVAALPNPTITWLFNGSAIKEGNPRLVKVAKAVLNLAGVTPEDIGSYTCHANNTFGKDIKTTFLSLIIPVEPKIMSSNKDLRDFKSVSHRLVIGDDLDAVEGSTVYISCPTTGNPVPEIHWKTPGGLISSSERLRILNNTLGILDGTWSDSGIYSCIATNGAGSDEMATRVNFMAPKKPSIRGDPIDIESFDRQPVTVAVGGTVKVLEKTTVNIQCVASGIPEPSVSWNSSSNDMQPANKFDVNQGGQLLTIRDVDPTDSGTYLCSAVNKAGEDSRAAVLEVIEPSLPKIATSDTSVSWYNRKHRILPVGGRVEVLSGTKVTLTCEYSAFPEANVKWIVLDVEGDPLPDVGYEVINGSLVLMALRPSDSAQYVCSVENVAGTASASTILKVVDPQPPSISSSQESIISLSDRLPVQAIAGNVVTVLSGTSITVTCSADGLPTPSLAWSREEQLIPTTRSGILRVENSTAEDSGDYLCTAMSEVGVDQESTKITVIEPREPRIRPPEGDRIPLTNATLVKVTVGSEVTVLTQSQINITCVVSGIPKPNITWLRDGERLEAEEGSFLVLNIQDVHNAGRITCQAENMAGKAALSTIINVIEPAIPRITSDTETIDALNKRRAVTGSVGVTVKMFTATSLTLRCYTEGSPEPTVSWSKNGQQLDSKGRISISDDGAMTITNTRTHDTGRYRCLAKNIIGKASVASSVYVRAPMAPTIRKSDAYIIWYESQPFKAKIGDNLTTLKGRRLTLTCPAVGVPKPAVSWYRGGMKMRSGKNYLVIGQTLIMYRLDPMDTDRYTCVARNFAGVKTATSTLKVHEPMAPDIMSSYGSAESLQDWTHFNFTIGTDVAILQGSPMTIKCPVIGVPEPKIGWIKDGKMLTSNDRMDMDCVGTLNIYKLELEDSGDYVCTAQSFLGMDIAFSAVTVIEAVKPTVDISNRAYISSGELIDMQVGDNLTAILTTPVNINCTASGVPKPSMTWEMNGKQLGNGGNYNTDNNGALIIRGVQDPGEFTCVAQNFVGQDGASSFIALLDPRKPMIKSSDEPKTIESMDQNPLALIVGDNVTALTNTSVTVQCNASGVPPPIITWTQDGRKISSGDRYAIQDSGSLFIREPDKSDTAQYTCTAENVVGKVSASSIVQIVEPVKPVIEVQRPGRVIPVGDGSPVTIDVGDHVTAPSNTTITIRCPVSGIPKPVISWERDGVQVTPEGRLSISSDNSLVIKEAGVDEGANYKCSVQSIAGTDSVSSTVSIVELSKPVVKIPDKPKTSEAQNKSPIIMNIGDNMTALTDTNITIQCHASGVPKPAVTWLKNGQKIRIDSKYAVQDDGSLIIRGTDKGDTARYSCIAESATGKDSASSVVMVAEPKKPVVAVSETGQKIPIGDGSPVTMNVGDNVTAASNTTITIRCPVNGVPTPTVTWEKNGVEIIPGDDIMITRDNTLVIVAATSEDNARYICRARGLTGTDSASSTIEIIEPSRPTIEIPDQPKTIESTDQSPIVTTIGDNVTAVINTSVTIRCNASGVPIPTVTWTKDGKKIVKEDRYSIQDDGSLLIKDSNKEDTARYTCTVESVAGKESASSTVQIIDLKGPLILVPKPGPKISIGNGYPVITTIGSQITEIALVKISMTCPTQGSPPPNITWKKDGKELVSGNGYVIDNKGTLTILEALTEDSGRYSCLAQNVAGKEEVTSPIDILEPAEPIILPSQGTDISDDHNQITTGVGTKIDTINGTTVVIACNVKGVPKPTVSWSKDGQSISSHDGVTFASNGTLIIRVSKAEDSGNYTCTASSRSGIDSATSPVTVSITRKPSIERSDRDVFWESYSPLKVTVGNKVEIIDGSSVTLVCKSSGIPLPSLRWTRGIETSSVYEKYDIEEETLTISNIQIGDADNFTCTATNMAGQDTVTTELIVLEHREPVILSNKVNLVDVNNSKPVVVPIGANMTTVINATIIMKCVTEGSPTPTVSWNHNGRLITTGDRHQVNHTALMIENVQLGDAGRYDCTATNRFGRDDESLLLTITVPPLISNVKGSFEITDIRQLISITTGAVVTIPRGVSVRIKCLATGIPQPDITWYKRDQNHKERMLVVPNAHLKILKDNSLSIKHTLVVHAAFYTCVATNIAGQDEGTTHLNIGTPPEIPSYWQGMKSRFNDRARHLKAAGASATIVKGATLNIRCAALGTPKPTIKWIVATSGRQSRYTVLHDGTLEVPNADLMDEGNYTCIANNSYGTLNRTTTVSILVPPQILERHFRHLYDKKGIEGYAMAHMEVKRRKVSSLTVKQGYNLVLICTVSGRPKPHVTWTRNRVLIKNDTRHLLLPNGVLLVRRILVKESGQYKCVATNVVGKDQGTVQLTVRDQGKGYWEASEWSQCGNCVSHRRGWQERHISCIGPGNVVANDLHCIHKPKPIKRRKCTHKDCEVMWRASAWSACSRTCGLHGIKLRNVQCVFLKSLNLATGQCHWQEKPSLQEPCNRKSCTKANCVDKVKYCEKVKIMRMCPVYSRWCCNTCHS</sequence>
<feature type="domain" description="Ig-like" evidence="5">
    <location>
        <begin position="3588"/>
        <end position="3691"/>
    </location>
</feature>
<feature type="domain" description="Ig-like" evidence="5">
    <location>
        <begin position="6175"/>
        <end position="6275"/>
    </location>
</feature>
<protein>
    <recommendedName>
        <fullName evidence="5">Ig-like domain-containing protein</fullName>
    </recommendedName>
</protein>
<accession>A0AAU9VLX5</accession>